<organism evidence="3 4">
    <name type="scientific">Acipenser ruthenus</name>
    <name type="common">Sterlet sturgeon</name>
    <dbReference type="NCBI Taxonomy" id="7906"/>
    <lineage>
        <taxon>Eukaryota</taxon>
        <taxon>Metazoa</taxon>
        <taxon>Chordata</taxon>
        <taxon>Craniata</taxon>
        <taxon>Vertebrata</taxon>
        <taxon>Euteleostomi</taxon>
        <taxon>Actinopterygii</taxon>
        <taxon>Chondrostei</taxon>
        <taxon>Acipenseriformes</taxon>
        <taxon>Acipenseridae</taxon>
        <taxon>Acipenser</taxon>
    </lineage>
</organism>
<reference evidence="3 4" key="1">
    <citation type="submission" date="2019-01" db="EMBL/GenBank/DDBJ databases">
        <title>Draft Genome and Complete Hox-Cluster Characterization of the Sterlet Sturgeon (Acipenser ruthenus).</title>
        <authorList>
            <person name="Wei Q."/>
        </authorList>
    </citation>
    <scope>NUCLEOTIDE SEQUENCE [LARGE SCALE GENOMIC DNA]</scope>
    <source>
        <strain evidence="3">WHYD16114868_AA</strain>
        <tissue evidence="3">Blood</tissue>
    </source>
</reference>
<gene>
    <name evidence="3" type="ORF">EOD39_4857</name>
</gene>
<comment type="caution">
    <text evidence="3">The sequence shown here is derived from an EMBL/GenBank/DDBJ whole genome shotgun (WGS) entry which is preliminary data.</text>
</comment>
<feature type="signal peptide" evidence="2">
    <location>
        <begin position="1"/>
        <end position="23"/>
    </location>
</feature>
<sequence>MLNFLVLVCVVTSHMTLSGLSSASSGFGSGSLTLSTMSFPFQGEEMRQVMELDQQFSFMRAPLLYGGLAVSVVLGTLTLAVLVGGARFVHCSWLLLEMLFHALAAGGYLASVGVYLHFALKMNATEICLLRARLYARNGMTWMNCDVSGTDGAVAAFAVLLVVFYFASVVLAAHQYRVASRLKG</sequence>
<proteinExistence type="predicted"/>
<dbReference type="Proteomes" id="UP000289886">
    <property type="component" value="Unassembled WGS sequence"/>
</dbReference>
<evidence type="ECO:0000313" key="4">
    <source>
        <dbReference type="Proteomes" id="UP000289886"/>
    </source>
</evidence>
<accession>A0A444UGK4</accession>
<feature type="transmembrane region" description="Helical" evidence="1">
    <location>
        <begin position="98"/>
        <end position="120"/>
    </location>
</feature>
<keyword evidence="1" id="KW-0472">Membrane</keyword>
<feature type="transmembrane region" description="Helical" evidence="1">
    <location>
        <begin position="63"/>
        <end position="86"/>
    </location>
</feature>
<keyword evidence="1" id="KW-0812">Transmembrane</keyword>
<protein>
    <submittedName>
        <fullName evidence="3">MARVEL domain-containing protein 3</fullName>
    </submittedName>
</protein>
<keyword evidence="1" id="KW-1133">Transmembrane helix</keyword>
<feature type="transmembrane region" description="Helical" evidence="1">
    <location>
        <begin position="152"/>
        <end position="173"/>
    </location>
</feature>
<name>A0A444UGK4_ACIRT</name>
<dbReference type="EMBL" id="SCEB01214609">
    <property type="protein sequence ID" value="RXM34300.1"/>
    <property type="molecule type" value="Genomic_DNA"/>
</dbReference>
<keyword evidence="2" id="KW-0732">Signal</keyword>
<feature type="chain" id="PRO_5019159056" evidence="2">
    <location>
        <begin position="24"/>
        <end position="184"/>
    </location>
</feature>
<evidence type="ECO:0000256" key="1">
    <source>
        <dbReference type="SAM" id="Phobius"/>
    </source>
</evidence>
<evidence type="ECO:0000256" key="2">
    <source>
        <dbReference type="SAM" id="SignalP"/>
    </source>
</evidence>
<dbReference type="AlphaFoldDB" id="A0A444UGK4"/>
<evidence type="ECO:0000313" key="3">
    <source>
        <dbReference type="EMBL" id="RXM34300.1"/>
    </source>
</evidence>
<keyword evidence="4" id="KW-1185">Reference proteome</keyword>